<evidence type="ECO:0000313" key="4">
    <source>
        <dbReference type="EMBL" id="EFQ35397.1"/>
    </source>
</evidence>
<evidence type="ECO:0000256" key="3">
    <source>
        <dbReference type="PROSITE-ProRule" id="PRU00023"/>
    </source>
</evidence>
<reference evidence="5" key="1">
    <citation type="journal article" date="2012" name="Nat. Genet.">
        <title>Lifestyle transitions in plant pathogenic Colletotrichum fungi deciphered by genome and transcriptome analyses.</title>
        <authorList>
            <person name="O'Connell R.J."/>
            <person name="Thon M.R."/>
            <person name="Hacquard S."/>
            <person name="Amyotte S.G."/>
            <person name="Kleemann J."/>
            <person name="Torres M.F."/>
            <person name="Damm U."/>
            <person name="Buiate E.A."/>
            <person name="Epstein L."/>
            <person name="Alkan N."/>
            <person name="Altmueller J."/>
            <person name="Alvarado-Balderrama L."/>
            <person name="Bauser C.A."/>
            <person name="Becker C."/>
            <person name="Birren B.W."/>
            <person name="Chen Z."/>
            <person name="Choi J."/>
            <person name="Crouch J.A."/>
            <person name="Duvick J.P."/>
            <person name="Farman M.A."/>
            <person name="Gan P."/>
            <person name="Heiman D."/>
            <person name="Henrissat B."/>
            <person name="Howard R.J."/>
            <person name="Kabbage M."/>
            <person name="Koch C."/>
            <person name="Kracher B."/>
            <person name="Kubo Y."/>
            <person name="Law A.D."/>
            <person name="Lebrun M.-H."/>
            <person name="Lee Y.-H."/>
            <person name="Miyara I."/>
            <person name="Moore N."/>
            <person name="Neumann U."/>
            <person name="Nordstroem K."/>
            <person name="Panaccione D.G."/>
            <person name="Panstruga R."/>
            <person name="Place M."/>
            <person name="Proctor R.H."/>
            <person name="Prusky D."/>
            <person name="Rech G."/>
            <person name="Reinhardt R."/>
            <person name="Rollins J.A."/>
            <person name="Rounsley S."/>
            <person name="Schardl C.L."/>
            <person name="Schwartz D.C."/>
            <person name="Shenoy N."/>
            <person name="Shirasu K."/>
            <person name="Sikhakolli U.R."/>
            <person name="Stueber K."/>
            <person name="Sukno S.A."/>
            <person name="Sweigard J.A."/>
            <person name="Takano Y."/>
            <person name="Takahara H."/>
            <person name="Trail F."/>
            <person name="van der Does H.C."/>
            <person name="Voll L.M."/>
            <person name="Will I."/>
            <person name="Young S."/>
            <person name="Zeng Q."/>
            <person name="Zhang J."/>
            <person name="Zhou S."/>
            <person name="Dickman M.B."/>
            <person name="Schulze-Lefert P."/>
            <person name="Ver Loren van Themaat E."/>
            <person name="Ma L.-J."/>
            <person name="Vaillancourt L.J."/>
        </authorList>
    </citation>
    <scope>NUCLEOTIDE SEQUENCE [LARGE SCALE GENOMIC DNA]</scope>
    <source>
        <strain evidence="5">M1.001 / M2 / FGSC 10212</strain>
    </source>
</reference>
<dbReference type="AlphaFoldDB" id="E3QX09"/>
<feature type="repeat" description="ANK" evidence="3">
    <location>
        <begin position="42"/>
        <end position="74"/>
    </location>
</feature>
<evidence type="ECO:0000313" key="5">
    <source>
        <dbReference type="Proteomes" id="UP000008782"/>
    </source>
</evidence>
<gene>
    <name evidence="4" type="ORF">GLRG_10541</name>
</gene>
<dbReference type="Gene3D" id="1.25.40.20">
    <property type="entry name" value="Ankyrin repeat-containing domain"/>
    <property type="match status" value="1"/>
</dbReference>
<feature type="repeat" description="ANK" evidence="3">
    <location>
        <begin position="75"/>
        <end position="107"/>
    </location>
</feature>
<keyword evidence="5" id="KW-1185">Reference proteome</keyword>
<accession>E3QX09</accession>
<dbReference type="PROSITE" id="PS50297">
    <property type="entry name" value="ANK_REP_REGION"/>
    <property type="match status" value="3"/>
</dbReference>
<dbReference type="GeneID" id="24415906"/>
<dbReference type="STRING" id="645133.E3QX09"/>
<dbReference type="GO" id="GO:0051059">
    <property type="term" value="F:NF-kappaB binding"/>
    <property type="evidence" value="ECO:0007669"/>
    <property type="project" value="TreeGrafter"/>
</dbReference>
<dbReference type="PANTHER" id="PTHR46680:SF3">
    <property type="entry name" value="NF-KAPPA-B INHIBITOR CACTUS"/>
    <property type="match status" value="1"/>
</dbReference>
<dbReference type="HOGENOM" id="CLU_1488446_0_0_1"/>
<feature type="repeat" description="ANK" evidence="3">
    <location>
        <begin position="146"/>
        <end position="178"/>
    </location>
</feature>
<dbReference type="InterPro" id="IPR002110">
    <property type="entry name" value="Ankyrin_rpt"/>
</dbReference>
<proteinExistence type="predicted"/>
<dbReference type="PANTHER" id="PTHR46680">
    <property type="entry name" value="NF-KAPPA-B INHIBITOR ALPHA"/>
    <property type="match status" value="1"/>
</dbReference>
<organism evidence="5">
    <name type="scientific">Colletotrichum graminicola (strain M1.001 / M2 / FGSC 10212)</name>
    <name type="common">Maize anthracnose fungus</name>
    <name type="synonym">Glomerella graminicola</name>
    <dbReference type="NCBI Taxonomy" id="645133"/>
    <lineage>
        <taxon>Eukaryota</taxon>
        <taxon>Fungi</taxon>
        <taxon>Dikarya</taxon>
        <taxon>Ascomycota</taxon>
        <taxon>Pezizomycotina</taxon>
        <taxon>Sordariomycetes</taxon>
        <taxon>Hypocreomycetidae</taxon>
        <taxon>Glomerellales</taxon>
        <taxon>Glomerellaceae</taxon>
        <taxon>Colletotrichum</taxon>
        <taxon>Colletotrichum graminicola species complex</taxon>
    </lineage>
</organism>
<dbReference type="EMBL" id="GG697392">
    <property type="protein sequence ID" value="EFQ35397.1"/>
    <property type="molecule type" value="Genomic_DNA"/>
</dbReference>
<dbReference type="Proteomes" id="UP000008782">
    <property type="component" value="Unassembled WGS sequence"/>
</dbReference>
<sequence length="184" mass="20206">MQCALGTAVLGLNETNVDYFEHDDFVVSPGHQPVELNGKSAESEHPLHMAVLQGSRKIVHLLLKHGANCNAKDGRGLTPLIHAIIKEQEDIVDMLLSHGAQIQLVDNHFQRSPVHWTVLKRQDRLLKVVMKHCQQNVDIINAYDIEGKTPLHIAINLGWDAAVEMLLDAGADVSAPTKPLGDGN</sequence>
<protein>
    <submittedName>
        <fullName evidence="4">Uncharacterized protein</fullName>
    </submittedName>
</protein>
<keyword evidence="1" id="KW-0677">Repeat</keyword>
<dbReference type="RefSeq" id="XP_008099417.1">
    <property type="nucleotide sequence ID" value="XM_008101226.1"/>
</dbReference>
<dbReference type="SUPFAM" id="SSF48403">
    <property type="entry name" value="Ankyrin repeat"/>
    <property type="match status" value="1"/>
</dbReference>
<keyword evidence="2 3" id="KW-0040">ANK repeat</keyword>
<evidence type="ECO:0000256" key="2">
    <source>
        <dbReference type="ARBA" id="ARBA00023043"/>
    </source>
</evidence>
<dbReference type="eggNOG" id="KOG4177">
    <property type="taxonomic scope" value="Eukaryota"/>
</dbReference>
<name>E3QX09_COLGM</name>
<dbReference type="InterPro" id="IPR036770">
    <property type="entry name" value="Ankyrin_rpt-contain_sf"/>
</dbReference>
<dbReference type="GO" id="GO:0005829">
    <property type="term" value="C:cytosol"/>
    <property type="evidence" value="ECO:0007669"/>
    <property type="project" value="TreeGrafter"/>
</dbReference>
<dbReference type="PROSITE" id="PS50088">
    <property type="entry name" value="ANK_REPEAT"/>
    <property type="match status" value="3"/>
</dbReference>
<evidence type="ECO:0000256" key="1">
    <source>
        <dbReference type="ARBA" id="ARBA00022737"/>
    </source>
</evidence>
<dbReference type="SMART" id="SM00248">
    <property type="entry name" value="ANK"/>
    <property type="match status" value="4"/>
</dbReference>
<dbReference type="InterPro" id="IPR051070">
    <property type="entry name" value="NF-kappa-B_inhibitor"/>
</dbReference>
<dbReference type="Pfam" id="PF12796">
    <property type="entry name" value="Ank_2"/>
    <property type="match status" value="2"/>
</dbReference>
<dbReference type="OrthoDB" id="20872at2759"/>
<dbReference type="VEuPathDB" id="FungiDB:GLRG_10541"/>
<dbReference type="GO" id="GO:0071356">
    <property type="term" value="P:cellular response to tumor necrosis factor"/>
    <property type="evidence" value="ECO:0007669"/>
    <property type="project" value="TreeGrafter"/>
</dbReference>